<evidence type="ECO:0000256" key="1">
    <source>
        <dbReference type="ARBA" id="ARBA00004651"/>
    </source>
</evidence>
<evidence type="ECO:0000256" key="5">
    <source>
        <dbReference type="ARBA" id="ARBA00022692"/>
    </source>
</evidence>
<evidence type="ECO:0000256" key="11">
    <source>
        <dbReference type="ARBA" id="ARBA00023136"/>
    </source>
</evidence>
<evidence type="ECO:0000313" key="15">
    <source>
        <dbReference type="Proteomes" id="UP001476950"/>
    </source>
</evidence>
<feature type="binding site" evidence="12">
    <location>
        <position position="134"/>
    </location>
    <ligand>
        <name>Zn(2+)</name>
        <dbReference type="ChEBI" id="CHEBI:29105"/>
        <note>catalytic</note>
    </ligand>
</feature>
<dbReference type="HAMAP" id="MF_00188">
    <property type="entry name" value="Pept_M48_protease_HtpX"/>
    <property type="match status" value="1"/>
</dbReference>
<keyword evidence="7 12" id="KW-0378">Hydrolase</keyword>
<dbReference type="Pfam" id="PF01435">
    <property type="entry name" value="Peptidase_M48"/>
    <property type="match status" value="1"/>
</dbReference>
<evidence type="ECO:0000256" key="2">
    <source>
        <dbReference type="ARBA" id="ARBA00009779"/>
    </source>
</evidence>
<dbReference type="InterPro" id="IPR050083">
    <property type="entry name" value="HtpX_protease"/>
</dbReference>
<evidence type="ECO:0000259" key="13">
    <source>
        <dbReference type="Pfam" id="PF01435"/>
    </source>
</evidence>
<dbReference type="InterPro" id="IPR022919">
    <property type="entry name" value="Pept_M48_protease_HtpX"/>
</dbReference>
<comment type="subcellular location">
    <subcellularLocation>
        <location evidence="1 12">Cell membrane</location>
        <topology evidence="1 12">Multi-pass membrane protein</topology>
    </subcellularLocation>
</comment>
<feature type="transmembrane region" description="Helical" evidence="12">
    <location>
        <begin position="183"/>
        <end position="204"/>
    </location>
</feature>
<dbReference type="RefSeq" id="WP_190455212.1">
    <property type="nucleotide sequence ID" value="NZ_JAMPLM010000004.1"/>
</dbReference>
<dbReference type="PANTHER" id="PTHR43221:SF1">
    <property type="entry name" value="PROTEASE HTPX"/>
    <property type="match status" value="1"/>
</dbReference>
<keyword evidence="10 12" id="KW-0482">Metalloprotease</keyword>
<name>A0ABV0KGH4_9CYAN</name>
<dbReference type="InterPro" id="IPR001915">
    <property type="entry name" value="Peptidase_M48"/>
</dbReference>
<keyword evidence="3 12" id="KW-1003">Cell membrane</keyword>
<sequence>MVGINEIKTVGLLGLLSGLFVLAGYYLVGDESGLYLGLGIAAVTSFGSWFYSDKAALSAYQAQLIAREQAPELYDMVTRLSDRAGIPMPKLFVVPTKSPNAFATGRDPQHATIAVTEGITELLNRQELEGVIAHELTHVKNRDTLTQAVVGTVAGAITYLGRLLTLGALYGPVTRDTRRAANPFVLLFLIVLAPLSAMLIQLAISRTREFSADQGSAAITGNPLALAHALEKLEAAGHEIPMHGNPAMSPLLIVNPLSAQGLQSLFRTHPATEERIQRLMELAQQQQPVDPAFA</sequence>
<evidence type="ECO:0000256" key="9">
    <source>
        <dbReference type="ARBA" id="ARBA00022989"/>
    </source>
</evidence>
<dbReference type="Gene3D" id="3.30.2010.10">
    <property type="entry name" value="Metalloproteases ('zincins'), catalytic domain"/>
    <property type="match status" value="1"/>
</dbReference>
<evidence type="ECO:0000256" key="6">
    <source>
        <dbReference type="ARBA" id="ARBA00022723"/>
    </source>
</evidence>
<feature type="domain" description="Peptidase M48" evidence="13">
    <location>
        <begin position="69"/>
        <end position="281"/>
    </location>
</feature>
<keyword evidence="11 12" id="KW-0472">Membrane</keyword>
<dbReference type="Proteomes" id="UP001476950">
    <property type="component" value="Unassembled WGS sequence"/>
</dbReference>
<feature type="transmembrane region" description="Helical" evidence="12">
    <location>
        <begin position="148"/>
        <end position="171"/>
    </location>
</feature>
<reference evidence="14 15" key="1">
    <citation type="submission" date="2022-04" db="EMBL/GenBank/DDBJ databases">
        <title>Positive selection, recombination, and allopatry shape intraspecific diversity of widespread and dominant cyanobacteria.</title>
        <authorList>
            <person name="Wei J."/>
            <person name="Shu W."/>
            <person name="Hu C."/>
        </authorList>
    </citation>
    <scope>NUCLEOTIDE SEQUENCE [LARGE SCALE GENOMIC DNA]</scope>
    <source>
        <strain evidence="14 15">AS-A4</strain>
    </source>
</reference>
<dbReference type="PANTHER" id="PTHR43221">
    <property type="entry name" value="PROTEASE HTPX"/>
    <property type="match status" value="1"/>
</dbReference>
<dbReference type="EC" id="3.4.24.-" evidence="12"/>
<protein>
    <recommendedName>
        <fullName evidence="12">Protease HtpX homolog</fullName>
        <ecNumber evidence="12">3.4.24.-</ecNumber>
    </recommendedName>
</protein>
<evidence type="ECO:0000256" key="4">
    <source>
        <dbReference type="ARBA" id="ARBA00022670"/>
    </source>
</evidence>
<evidence type="ECO:0000256" key="12">
    <source>
        <dbReference type="HAMAP-Rule" id="MF_00188"/>
    </source>
</evidence>
<evidence type="ECO:0000256" key="3">
    <source>
        <dbReference type="ARBA" id="ARBA00022475"/>
    </source>
</evidence>
<dbReference type="GO" id="GO:0008237">
    <property type="term" value="F:metallopeptidase activity"/>
    <property type="evidence" value="ECO:0007669"/>
    <property type="project" value="UniProtKB-KW"/>
</dbReference>
<feature type="binding site" evidence="12">
    <location>
        <position position="209"/>
    </location>
    <ligand>
        <name>Zn(2+)</name>
        <dbReference type="ChEBI" id="CHEBI:29105"/>
        <note>catalytic</note>
    </ligand>
</feature>
<dbReference type="EMBL" id="JAMPLM010000004">
    <property type="protein sequence ID" value="MEP1058346.1"/>
    <property type="molecule type" value="Genomic_DNA"/>
</dbReference>
<proteinExistence type="inferred from homology"/>
<keyword evidence="9 12" id="KW-1133">Transmembrane helix</keyword>
<keyword evidence="5 12" id="KW-0812">Transmembrane</keyword>
<comment type="caution">
    <text evidence="14">The sequence shown here is derived from an EMBL/GenBank/DDBJ whole genome shotgun (WGS) entry which is preliminary data.</text>
</comment>
<keyword evidence="4 12" id="KW-0645">Protease</keyword>
<gene>
    <name evidence="12" type="primary">htpX</name>
    <name evidence="14" type="ORF">NDI38_07830</name>
</gene>
<keyword evidence="6 12" id="KW-0479">Metal-binding</keyword>
<comment type="similarity">
    <text evidence="2 12">Belongs to the peptidase M48B family.</text>
</comment>
<comment type="cofactor">
    <cofactor evidence="12">
        <name>Zn(2+)</name>
        <dbReference type="ChEBI" id="CHEBI:29105"/>
    </cofactor>
    <text evidence="12">Binds 1 zinc ion per subunit.</text>
</comment>
<feature type="active site" evidence="12">
    <location>
        <position position="135"/>
    </location>
</feature>
<dbReference type="CDD" id="cd07336">
    <property type="entry name" value="M48B_HtpX_like"/>
    <property type="match status" value="1"/>
</dbReference>
<feature type="binding site" evidence="12">
    <location>
        <position position="138"/>
    </location>
    <ligand>
        <name>Zn(2+)</name>
        <dbReference type="ChEBI" id="CHEBI:29105"/>
        <note>catalytic</note>
    </ligand>
</feature>
<keyword evidence="8 12" id="KW-0862">Zinc</keyword>
<keyword evidence="15" id="KW-1185">Reference proteome</keyword>
<evidence type="ECO:0000256" key="7">
    <source>
        <dbReference type="ARBA" id="ARBA00022801"/>
    </source>
</evidence>
<accession>A0ABV0KGH4</accession>
<evidence type="ECO:0000256" key="8">
    <source>
        <dbReference type="ARBA" id="ARBA00022833"/>
    </source>
</evidence>
<feature type="transmembrane region" description="Helical" evidence="12">
    <location>
        <begin position="7"/>
        <end position="28"/>
    </location>
</feature>
<evidence type="ECO:0000256" key="10">
    <source>
        <dbReference type="ARBA" id="ARBA00023049"/>
    </source>
</evidence>
<organism evidence="14 15">
    <name type="scientific">Stenomitos frigidus AS-A4</name>
    <dbReference type="NCBI Taxonomy" id="2933935"/>
    <lineage>
        <taxon>Bacteria</taxon>
        <taxon>Bacillati</taxon>
        <taxon>Cyanobacteriota</taxon>
        <taxon>Cyanophyceae</taxon>
        <taxon>Leptolyngbyales</taxon>
        <taxon>Leptolyngbyaceae</taxon>
        <taxon>Stenomitos</taxon>
    </lineage>
</organism>
<feature type="transmembrane region" description="Helical" evidence="12">
    <location>
        <begin position="34"/>
        <end position="51"/>
    </location>
</feature>
<evidence type="ECO:0000313" key="14">
    <source>
        <dbReference type="EMBL" id="MEP1058346.1"/>
    </source>
</evidence>